<feature type="active site" evidence="4">
    <location>
        <position position="36"/>
    </location>
</feature>
<dbReference type="EMBL" id="VBOS01000439">
    <property type="protein sequence ID" value="TMQ49775.1"/>
    <property type="molecule type" value="Genomic_DNA"/>
</dbReference>
<proteinExistence type="inferred from homology"/>
<gene>
    <name evidence="8" type="ORF">E6K72_12015</name>
</gene>
<name>A0A538SEH4_UNCEI</name>
<evidence type="ECO:0000256" key="4">
    <source>
        <dbReference type="PROSITE-ProRule" id="PRU00520"/>
    </source>
</evidence>
<dbReference type="InterPro" id="IPR020456">
    <property type="entry name" value="Acylphosphatase"/>
</dbReference>
<dbReference type="PROSITE" id="PS51160">
    <property type="entry name" value="ACYLPHOSPHATASE_3"/>
    <property type="match status" value="1"/>
</dbReference>
<dbReference type="InterPro" id="IPR001792">
    <property type="entry name" value="Acylphosphatase-like_dom"/>
</dbReference>
<dbReference type="PROSITE" id="PS00150">
    <property type="entry name" value="ACYLPHOSPHATASE_1"/>
    <property type="match status" value="1"/>
</dbReference>
<comment type="similarity">
    <text evidence="1 5">Belongs to the acylphosphatase family.</text>
</comment>
<sequence length="93" mass="10276">MHTVHLVIRGRVQGVGFRVFAAREARRLQLSGVVRNLVDGAVEVEAEGDRPSLERLVETLRVGPHAARVASVDERWSEGPARHSGFEIGNERP</sequence>
<dbReference type="PANTHER" id="PTHR47268:SF4">
    <property type="entry name" value="ACYLPHOSPHATASE"/>
    <property type="match status" value="1"/>
</dbReference>
<evidence type="ECO:0000313" key="8">
    <source>
        <dbReference type="EMBL" id="TMQ49775.1"/>
    </source>
</evidence>
<dbReference type="InterPro" id="IPR017968">
    <property type="entry name" value="Acylphosphatase_CS"/>
</dbReference>
<comment type="catalytic activity">
    <reaction evidence="3 4">
        <text>an acyl phosphate + H2O = a carboxylate + phosphate + H(+)</text>
        <dbReference type="Rhea" id="RHEA:14965"/>
        <dbReference type="ChEBI" id="CHEBI:15377"/>
        <dbReference type="ChEBI" id="CHEBI:15378"/>
        <dbReference type="ChEBI" id="CHEBI:29067"/>
        <dbReference type="ChEBI" id="CHEBI:43474"/>
        <dbReference type="ChEBI" id="CHEBI:59918"/>
        <dbReference type="EC" id="3.6.1.7"/>
    </reaction>
</comment>
<dbReference type="Gene3D" id="3.30.70.100">
    <property type="match status" value="1"/>
</dbReference>
<dbReference type="PANTHER" id="PTHR47268">
    <property type="entry name" value="ACYLPHOSPHATASE"/>
    <property type="match status" value="1"/>
</dbReference>
<feature type="active site" evidence="4">
    <location>
        <position position="18"/>
    </location>
</feature>
<evidence type="ECO:0000256" key="6">
    <source>
        <dbReference type="SAM" id="MobiDB-lite"/>
    </source>
</evidence>
<evidence type="ECO:0000256" key="3">
    <source>
        <dbReference type="ARBA" id="ARBA00047645"/>
    </source>
</evidence>
<evidence type="ECO:0000256" key="2">
    <source>
        <dbReference type="ARBA" id="ARBA00012150"/>
    </source>
</evidence>
<evidence type="ECO:0000313" key="9">
    <source>
        <dbReference type="Proteomes" id="UP000317716"/>
    </source>
</evidence>
<accession>A0A538SEH4</accession>
<dbReference type="AlphaFoldDB" id="A0A538SEH4"/>
<feature type="domain" description="Acylphosphatase-like" evidence="7">
    <location>
        <begin position="3"/>
        <end position="90"/>
    </location>
</feature>
<dbReference type="Pfam" id="PF00708">
    <property type="entry name" value="Acylphosphatase"/>
    <property type="match status" value="1"/>
</dbReference>
<reference evidence="8 9" key="1">
    <citation type="journal article" date="2019" name="Nat. Microbiol.">
        <title>Mediterranean grassland soil C-N compound turnover is dependent on rainfall and depth, and is mediated by genomically divergent microorganisms.</title>
        <authorList>
            <person name="Diamond S."/>
            <person name="Andeer P.F."/>
            <person name="Li Z."/>
            <person name="Crits-Christoph A."/>
            <person name="Burstein D."/>
            <person name="Anantharaman K."/>
            <person name="Lane K.R."/>
            <person name="Thomas B.C."/>
            <person name="Pan C."/>
            <person name="Northen T.R."/>
            <person name="Banfield J.F."/>
        </authorList>
    </citation>
    <scope>NUCLEOTIDE SEQUENCE [LARGE SCALE GENOMIC DNA]</scope>
    <source>
        <strain evidence="8">WS_2</strain>
    </source>
</reference>
<feature type="region of interest" description="Disordered" evidence="6">
    <location>
        <begin position="72"/>
        <end position="93"/>
    </location>
</feature>
<evidence type="ECO:0000256" key="1">
    <source>
        <dbReference type="ARBA" id="ARBA00005614"/>
    </source>
</evidence>
<dbReference type="InterPro" id="IPR036046">
    <property type="entry name" value="Acylphosphatase-like_dom_sf"/>
</dbReference>
<comment type="caution">
    <text evidence="8">The sequence shown here is derived from an EMBL/GenBank/DDBJ whole genome shotgun (WGS) entry which is preliminary data.</text>
</comment>
<evidence type="ECO:0000259" key="7">
    <source>
        <dbReference type="PROSITE" id="PS51160"/>
    </source>
</evidence>
<protein>
    <recommendedName>
        <fullName evidence="2 4">acylphosphatase</fullName>
        <ecNumber evidence="2 4">3.6.1.7</ecNumber>
    </recommendedName>
</protein>
<dbReference type="SUPFAM" id="SSF54975">
    <property type="entry name" value="Acylphosphatase/BLUF domain-like"/>
    <property type="match status" value="1"/>
</dbReference>
<dbReference type="GO" id="GO:0003998">
    <property type="term" value="F:acylphosphatase activity"/>
    <property type="evidence" value="ECO:0007669"/>
    <property type="project" value="UniProtKB-EC"/>
</dbReference>
<dbReference type="Proteomes" id="UP000317716">
    <property type="component" value="Unassembled WGS sequence"/>
</dbReference>
<organism evidence="8 9">
    <name type="scientific">Eiseniibacteriota bacterium</name>
    <dbReference type="NCBI Taxonomy" id="2212470"/>
    <lineage>
        <taxon>Bacteria</taxon>
        <taxon>Candidatus Eiseniibacteriota</taxon>
    </lineage>
</organism>
<evidence type="ECO:0000256" key="5">
    <source>
        <dbReference type="RuleBase" id="RU004168"/>
    </source>
</evidence>
<keyword evidence="4" id="KW-0378">Hydrolase</keyword>
<dbReference type="EC" id="3.6.1.7" evidence="2 4"/>